<organism evidence="5 6">
    <name type="scientific">Rhodotorula mucilaginosa</name>
    <name type="common">Yeast</name>
    <name type="synonym">Rhodotorula rubra</name>
    <dbReference type="NCBI Taxonomy" id="5537"/>
    <lineage>
        <taxon>Eukaryota</taxon>
        <taxon>Fungi</taxon>
        <taxon>Dikarya</taxon>
        <taxon>Basidiomycota</taxon>
        <taxon>Pucciniomycotina</taxon>
        <taxon>Microbotryomycetes</taxon>
        <taxon>Sporidiobolales</taxon>
        <taxon>Sporidiobolaceae</taxon>
        <taxon>Rhodotorula</taxon>
    </lineage>
</organism>
<dbReference type="PROSITE" id="PS50014">
    <property type="entry name" value="BROMODOMAIN_2"/>
    <property type="match status" value="1"/>
</dbReference>
<keyword evidence="1 2" id="KW-0103">Bromodomain</keyword>
<evidence type="ECO:0000313" key="6">
    <source>
        <dbReference type="Proteomes" id="UP000777482"/>
    </source>
</evidence>
<dbReference type="CDD" id="cd04369">
    <property type="entry name" value="Bromodomain"/>
    <property type="match status" value="1"/>
</dbReference>
<dbReference type="SUPFAM" id="SSF47370">
    <property type="entry name" value="Bromodomain"/>
    <property type="match status" value="1"/>
</dbReference>
<dbReference type="Gene3D" id="1.20.920.10">
    <property type="entry name" value="Bromodomain-like"/>
    <property type="match status" value="1"/>
</dbReference>
<keyword evidence="6" id="KW-1185">Reference proteome</keyword>
<feature type="compositionally biased region" description="Acidic residues" evidence="3">
    <location>
        <begin position="267"/>
        <end position="284"/>
    </location>
</feature>
<evidence type="ECO:0000313" key="5">
    <source>
        <dbReference type="EMBL" id="KAG0657613.1"/>
    </source>
</evidence>
<dbReference type="GO" id="GO:0035267">
    <property type="term" value="C:NuA4 histone acetyltransferase complex"/>
    <property type="evidence" value="ECO:0007669"/>
    <property type="project" value="TreeGrafter"/>
</dbReference>
<dbReference type="InterPro" id="IPR001487">
    <property type="entry name" value="Bromodomain"/>
</dbReference>
<feature type="compositionally biased region" description="Basic and acidic residues" evidence="3">
    <location>
        <begin position="223"/>
        <end position="236"/>
    </location>
</feature>
<feature type="compositionally biased region" description="Polar residues" evidence="3">
    <location>
        <begin position="318"/>
        <end position="327"/>
    </location>
</feature>
<dbReference type="PANTHER" id="PTHR15398:SF4">
    <property type="entry name" value="BROMODOMAIN-CONTAINING PROTEIN 8 ISOFORM X1"/>
    <property type="match status" value="1"/>
</dbReference>
<proteinExistence type="predicted"/>
<sequence length="500" mass="53549">MAAATAPQAGGLAPLASHPVVSEPPLEACLLLAQAVAQQGTKDWDVIANLLENSQYWPAEAGKMTSQGYQGAFDEIMRERGLDPEQCAEPLARPSRHLVHLLYSSLLSSLRQSILTSFEEEARLKDEIESIRAGKMDDDLLLAGVTVTPGGEADSGTEETTPKKGLASSALRKTAGPRSTGGRASGRSRRTPAATTEGGDVVVTESVEPETDPGTTTATATKVKTEEDWSRGRPVDGVEQTEEAARDGGDDDDNHDDAAMTTADGEGNGDEVEGEGDEQTEGEDETKLKRSRGRRATKSSSAAATAAQKGKKRKQSEPPASSPTRGTTPAAADDGNKRRKRVKTTEEPADIEGASYVFNCVPVTKQVGILTTMLAKRFPAEKDTKAAVQRRKVAYTRIIEQLQAEKYSHYFESRVTRSIAPMYNTAVRRPTCLKDVLKAIKSGAISNSTELMRDVALLCANAIQFNGDEGEESVGHCAKLLWDRLVDETLSTLLATGESS</sequence>
<dbReference type="Pfam" id="PF00439">
    <property type="entry name" value="Bromodomain"/>
    <property type="match status" value="1"/>
</dbReference>
<dbReference type="OrthoDB" id="1742084at2759"/>
<reference evidence="5 6" key="1">
    <citation type="submission" date="2020-11" db="EMBL/GenBank/DDBJ databases">
        <title>Kefir isolates.</title>
        <authorList>
            <person name="Marcisauskas S."/>
            <person name="Kim Y."/>
            <person name="Blasche S."/>
        </authorList>
    </citation>
    <scope>NUCLEOTIDE SEQUENCE [LARGE SCALE GENOMIC DNA]</scope>
    <source>
        <strain evidence="5 6">KR</strain>
    </source>
</reference>
<evidence type="ECO:0000259" key="4">
    <source>
        <dbReference type="PROSITE" id="PS50014"/>
    </source>
</evidence>
<feature type="region of interest" description="Disordered" evidence="3">
    <location>
        <begin position="146"/>
        <end position="346"/>
    </location>
</feature>
<comment type="caution">
    <text evidence="5">The sequence shown here is derived from an EMBL/GenBank/DDBJ whole genome shotgun (WGS) entry which is preliminary data.</text>
</comment>
<evidence type="ECO:0000256" key="1">
    <source>
        <dbReference type="ARBA" id="ARBA00023117"/>
    </source>
</evidence>
<evidence type="ECO:0000256" key="2">
    <source>
        <dbReference type="PROSITE-ProRule" id="PRU00035"/>
    </source>
</evidence>
<feature type="compositionally biased region" description="Low complexity" evidence="3">
    <location>
        <begin position="212"/>
        <end position="222"/>
    </location>
</feature>
<dbReference type="InterPro" id="IPR036427">
    <property type="entry name" value="Bromodomain-like_sf"/>
</dbReference>
<accession>A0A9P7B4D5</accession>
<dbReference type="EMBL" id="PUHQ01000079">
    <property type="protein sequence ID" value="KAG0657613.1"/>
    <property type="molecule type" value="Genomic_DNA"/>
</dbReference>
<dbReference type="Proteomes" id="UP000777482">
    <property type="component" value="Unassembled WGS sequence"/>
</dbReference>
<dbReference type="AlphaFoldDB" id="A0A9P7B4D5"/>
<feature type="compositionally biased region" description="Low complexity" evidence="3">
    <location>
        <begin position="298"/>
        <end position="308"/>
    </location>
</feature>
<name>A0A9P7B4D5_RHOMI</name>
<gene>
    <name evidence="5" type="ORF">C6P46_006340</name>
</gene>
<dbReference type="PANTHER" id="PTHR15398">
    <property type="entry name" value="BROMODOMAIN-CONTAINING PROTEIN 8"/>
    <property type="match status" value="1"/>
</dbReference>
<dbReference type="SMART" id="SM00297">
    <property type="entry name" value="BROMO"/>
    <property type="match status" value="1"/>
</dbReference>
<protein>
    <recommendedName>
        <fullName evidence="4">Bromo domain-containing protein</fullName>
    </recommendedName>
</protein>
<evidence type="ECO:0000256" key="3">
    <source>
        <dbReference type="SAM" id="MobiDB-lite"/>
    </source>
</evidence>
<dbReference type="GO" id="GO:0006325">
    <property type="term" value="P:chromatin organization"/>
    <property type="evidence" value="ECO:0007669"/>
    <property type="project" value="UniProtKB-ARBA"/>
</dbReference>
<feature type="domain" description="Bromo" evidence="4">
    <location>
        <begin position="403"/>
        <end position="473"/>
    </location>
</feature>